<name>A0A557SZ52_9ARCH</name>
<evidence type="ECO:0000313" key="3">
    <source>
        <dbReference type="Proteomes" id="UP000315289"/>
    </source>
</evidence>
<accession>A0A557SZ52</accession>
<feature type="region of interest" description="Disordered" evidence="1">
    <location>
        <begin position="219"/>
        <end position="238"/>
    </location>
</feature>
<feature type="region of interest" description="Disordered" evidence="1">
    <location>
        <begin position="50"/>
        <end position="69"/>
    </location>
</feature>
<reference evidence="2 3" key="1">
    <citation type="journal article" date="2019" name="Front. Microbiol.">
        <title>Ammonia Oxidation by the Arctic Terrestrial Thaumarchaeote Candidatus Nitrosocosmicus arcticus Is Stimulated by Increasing Temperatures.</title>
        <authorList>
            <person name="Alves R.J.E."/>
            <person name="Kerou M."/>
            <person name="Zappe A."/>
            <person name="Bittner R."/>
            <person name="Abby S.S."/>
            <person name="Schmidt H.A."/>
            <person name="Pfeifer K."/>
            <person name="Schleper C."/>
        </authorList>
    </citation>
    <scope>NUCLEOTIDE SEQUENCE [LARGE SCALE GENOMIC DNA]</scope>
    <source>
        <strain evidence="2 3">Kfb</strain>
    </source>
</reference>
<proteinExistence type="predicted"/>
<keyword evidence="3" id="KW-1185">Reference proteome</keyword>
<gene>
    <name evidence="2" type="ORF">NARC_10271</name>
</gene>
<evidence type="ECO:0000313" key="2">
    <source>
        <dbReference type="EMBL" id="TVP41865.1"/>
    </source>
</evidence>
<protein>
    <submittedName>
        <fullName evidence="2">Uncharacterized protein</fullName>
    </submittedName>
</protein>
<sequence length="238" mass="26818">MTQSYAEINSQKLFIDLVMIANIRHQKPFNTSIYIVWYLIDTMSKKIETNQNSNNTNEQNNFNESVNQSLDETKDNIKKSIDESRKQIPRINDIVNSYQEESLQTAKEISEEYIDSQKEVVNSLQSAWRPYNEAFSGLVTNFCSPDAAAKAYTTFVSNVADNTVSAIRLSNNVIFSTLDAWKPVLQQTKDAARHISNMGVNTARVFEQNSRQLAAEVKDAANSNVNASTTSTTNSTQH</sequence>
<evidence type="ECO:0000256" key="1">
    <source>
        <dbReference type="SAM" id="MobiDB-lite"/>
    </source>
</evidence>
<dbReference type="AlphaFoldDB" id="A0A557SZ52"/>
<feature type="compositionally biased region" description="Low complexity" evidence="1">
    <location>
        <begin position="220"/>
        <end position="238"/>
    </location>
</feature>
<organism evidence="2 3">
    <name type="scientific">Candidatus Nitrosocosmicus arcticus</name>
    <dbReference type="NCBI Taxonomy" id="2035267"/>
    <lineage>
        <taxon>Archaea</taxon>
        <taxon>Nitrososphaerota</taxon>
        <taxon>Nitrososphaeria</taxon>
        <taxon>Nitrososphaerales</taxon>
        <taxon>Nitrososphaeraceae</taxon>
        <taxon>Candidatus Nitrosocosmicus</taxon>
    </lineage>
</organism>
<dbReference type="Proteomes" id="UP000315289">
    <property type="component" value="Unassembled WGS sequence"/>
</dbReference>
<dbReference type="EMBL" id="VOAH01000001">
    <property type="protein sequence ID" value="TVP41865.1"/>
    <property type="molecule type" value="Genomic_DNA"/>
</dbReference>
<comment type="caution">
    <text evidence="2">The sequence shown here is derived from an EMBL/GenBank/DDBJ whole genome shotgun (WGS) entry which is preliminary data.</text>
</comment>